<dbReference type="GO" id="GO:0005829">
    <property type="term" value="C:cytosol"/>
    <property type="evidence" value="ECO:0007669"/>
    <property type="project" value="TreeGrafter"/>
</dbReference>
<dbReference type="Proteomes" id="UP000192738">
    <property type="component" value="Unassembled WGS sequence"/>
</dbReference>
<dbReference type="InterPro" id="IPR002201">
    <property type="entry name" value="Glyco_trans_9"/>
</dbReference>
<sequence>MHYRNILVIKLSAIGDVIHALPVAAALKKCFPQAKITWVVEKAAYDILTNNPYIDDLIVFEKAKFKTIGNLIQYAPGFINDLRSRKFDLALDLQGLFKSTVIAYLSGAPTRLVYENAREGSSLLSKRIIGNYAEGHIVDRYLDVVRALGCTVGKPVFPVVITEEEAARTSALMAHAGLMADIPYVVLALGANWPNKIWPAEKYAEICDHLQADGKTAPVIVGGPGEIPLLERLLANTQIPPVSLVGKTTLKQLAHIIKHAQAFIGGDTGPMHLSAALGTPTIALMGPTDKIRNGPYGESHKVILVDKQCAGCWRRKCPKGLDCLAGINADEVYVALMDIIKRGDMHRSLR</sequence>
<proteinExistence type="predicted"/>
<name>A0A1W1YTI4_9FIRM</name>
<dbReference type="Gene3D" id="3.40.50.2000">
    <property type="entry name" value="Glycogen Phosphorylase B"/>
    <property type="match status" value="2"/>
</dbReference>
<dbReference type="GO" id="GO:0008713">
    <property type="term" value="F:ADP-heptose-lipopolysaccharide heptosyltransferase activity"/>
    <property type="evidence" value="ECO:0007669"/>
    <property type="project" value="TreeGrafter"/>
</dbReference>
<reference evidence="3 4" key="1">
    <citation type="submission" date="2017-04" db="EMBL/GenBank/DDBJ databases">
        <authorList>
            <person name="Afonso C.L."/>
            <person name="Miller P.J."/>
            <person name="Scott M.A."/>
            <person name="Spackman E."/>
            <person name="Goraichik I."/>
            <person name="Dimitrov K.M."/>
            <person name="Suarez D.L."/>
            <person name="Swayne D.E."/>
        </authorList>
    </citation>
    <scope>NUCLEOTIDE SEQUENCE [LARGE SCALE GENOMIC DNA]</scope>
    <source>
        <strain evidence="3 4">DSM 5090</strain>
    </source>
</reference>
<dbReference type="PANTHER" id="PTHR30160">
    <property type="entry name" value="TETRAACYLDISACCHARIDE 4'-KINASE-RELATED"/>
    <property type="match status" value="1"/>
</dbReference>
<keyword evidence="1" id="KW-0328">Glycosyltransferase</keyword>
<dbReference type="AlphaFoldDB" id="A0A1W1YTI4"/>
<dbReference type="STRING" id="112901.SAMN04488500_102141"/>
<evidence type="ECO:0000256" key="1">
    <source>
        <dbReference type="ARBA" id="ARBA00022676"/>
    </source>
</evidence>
<keyword evidence="2 3" id="KW-0808">Transferase</keyword>
<evidence type="ECO:0000256" key="2">
    <source>
        <dbReference type="ARBA" id="ARBA00022679"/>
    </source>
</evidence>
<dbReference type="OrthoDB" id="9797795at2"/>
<dbReference type="RefSeq" id="WP_084574050.1">
    <property type="nucleotide sequence ID" value="NZ_CP155572.1"/>
</dbReference>
<dbReference type="Pfam" id="PF01075">
    <property type="entry name" value="Glyco_transf_9"/>
    <property type="match status" value="1"/>
</dbReference>
<dbReference type="PANTHER" id="PTHR30160:SF1">
    <property type="entry name" value="LIPOPOLYSACCHARIDE 1,2-N-ACETYLGLUCOSAMINETRANSFERASE-RELATED"/>
    <property type="match status" value="1"/>
</dbReference>
<keyword evidence="4" id="KW-1185">Reference proteome</keyword>
<dbReference type="EMBL" id="FWXI01000002">
    <property type="protein sequence ID" value="SMC39018.1"/>
    <property type="molecule type" value="Genomic_DNA"/>
</dbReference>
<dbReference type="GO" id="GO:0009244">
    <property type="term" value="P:lipopolysaccharide core region biosynthetic process"/>
    <property type="evidence" value="ECO:0007669"/>
    <property type="project" value="TreeGrafter"/>
</dbReference>
<gene>
    <name evidence="3" type="ORF">SAMN04488500_102141</name>
</gene>
<dbReference type="InterPro" id="IPR051199">
    <property type="entry name" value="LPS_LOS_Heptosyltrfase"/>
</dbReference>
<dbReference type="CDD" id="cd03789">
    <property type="entry name" value="GT9_LPS_heptosyltransferase"/>
    <property type="match status" value="1"/>
</dbReference>
<evidence type="ECO:0000313" key="3">
    <source>
        <dbReference type="EMBL" id="SMC39018.1"/>
    </source>
</evidence>
<accession>A0A1W1YTI4</accession>
<organism evidence="3 4">
    <name type="scientific">Sporomusa malonica</name>
    <dbReference type="NCBI Taxonomy" id="112901"/>
    <lineage>
        <taxon>Bacteria</taxon>
        <taxon>Bacillati</taxon>
        <taxon>Bacillota</taxon>
        <taxon>Negativicutes</taxon>
        <taxon>Selenomonadales</taxon>
        <taxon>Sporomusaceae</taxon>
        <taxon>Sporomusa</taxon>
    </lineage>
</organism>
<protein>
    <submittedName>
        <fullName evidence="3">Heptosyltransferase-1</fullName>
    </submittedName>
</protein>
<evidence type="ECO:0000313" key="4">
    <source>
        <dbReference type="Proteomes" id="UP000192738"/>
    </source>
</evidence>
<dbReference type="SUPFAM" id="SSF53756">
    <property type="entry name" value="UDP-Glycosyltransferase/glycogen phosphorylase"/>
    <property type="match status" value="1"/>
</dbReference>